<dbReference type="Pfam" id="PF10342">
    <property type="entry name" value="Kre9_KNH"/>
    <property type="match status" value="1"/>
</dbReference>
<dbReference type="OrthoDB" id="2260257at2759"/>
<evidence type="ECO:0000259" key="3">
    <source>
        <dbReference type="Pfam" id="PF10342"/>
    </source>
</evidence>
<feature type="chain" id="PRO_5008889491" description="Yeast cell wall synthesis Kre9/Knh1-like N-terminal domain-containing protein" evidence="2">
    <location>
        <begin position="19"/>
        <end position="118"/>
    </location>
</feature>
<dbReference type="InterPro" id="IPR018466">
    <property type="entry name" value="Kre9/Knh1-like_N"/>
</dbReference>
<comment type="caution">
    <text evidence="4">The sequence shown here is derived from an EMBL/GenBank/DDBJ whole genome shotgun (WGS) entry which is preliminary data.</text>
</comment>
<dbReference type="PANTHER" id="PTHR40633:SF1">
    <property type="entry name" value="GPI ANCHORED SERINE-THREONINE RICH PROTEIN (AFU_ORTHOLOGUE AFUA_1G03630)"/>
    <property type="match status" value="1"/>
</dbReference>
<dbReference type="EMBL" id="LUGH01000546">
    <property type="protein sequence ID" value="OBZ84167.1"/>
    <property type="molecule type" value="Genomic_DNA"/>
</dbReference>
<protein>
    <recommendedName>
        <fullName evidence="3">Yeast cell wall synthesis Kre9/Knh1-like N-terminal domain-containing protein</fullName>
    </recommendedName>
</protein>
<evidence type="ECO:0000313" key="4">
    <source>
        <dbReference type="EMBL" id="OBZ84167.1"/>
    </source>
</evidence>
<keyword evidence="5" id="KW-1185">Reference proteome</keyword>
<proteinExistence type="predicted"/>
<evidence type="ECO:0000256" key="2">
    <source>
        <dbReference type="SAM" id="SignalP"/>
    </source>
</evidence>
<keyword evidence="1 2" id="KW-0732">Signal</keyword>
<dbReference type="InterPro" id="IPR052982">
    <property type="entry name" value="SRP1/TIP1-like"/>
</dbReference>
<evidence type="ECO:0000313" key="5">
    <source>
        <dbReference type="Proteomes" id="UP000093000"/>
    </source>
</evidence>
<feature type="domain" description="Yeast cell wall synthesis Kre9/Knh1-like N-terminal" evidence="3">
    <location>
        <begin position="27"/>
        <end position="114"/>
    </location>
</feature>
<sequence>MKFSIAAVIATVASVVSAQSNIVSVTSPLTNTVYTAGQNATITWINPTVDVIPKIVLSQGNPSALLYVSTIAENVTAETGRYVWSIPADTPAGTDYALQLGVSPNISYTGLFTINSAQ</sequence>
<gene>
    <name evidence="4" type="ORF">A0J61_07780</name>
</gene>
<evidence type="ECO:0000256" key="1">
    <source>
        <dbReference type="ARBA" id="ARBA00022729"/>
    </source>
</evidence>
<accession>A0A1C7N589</accession>
<dbReference type="Proteomes" id="UP000093000">
    <property type="component" value="Unassembled WGS sequence"/>
</dbReference>
<organism evidence="4 5">
    <name type="scientific">Choanephora cucurbitarum</name>
    <dbReference type="NCBI Taxonomy" id="101091"/>
    <lineage>
        <taxon>Eukaryota</taxon>
        <taxon>Fungi</taxon>
        <taxon>Fungi incertae sedis</taxon>
        <taxon>Mucoromycota</taxon>
        <taxon>Mucoromycotina</taxon>
        <taxon>Mucoromycetes</taxon>
        <taxon>Mucorales</taxon>
        <taxon>Mucorineae</taxon>
        <taxon>Choanephoraceae</taxon>
        <taxon>Choanephoroideae</taxon>
        <taxon>Choanephora</taxon>
    </lineage>
</organism>
<dbReference type="STRING" id="101091.A0A1C7N589"/>
<dbReference type="AlphaFoldDB" id="A0A1C7N589"/>
<reference evidence="4 5" key="1">
    <citation type="submission" date="2016-03" db="EMBL/GenBank/DDBJ databases">
        <title>Choanephora cucurbitarum.</title>
        <authorList>
            <person name="Min B."/>
            <person name="Park H."/>
            <person name="Park J.-H."/>
            <person name="Shin H.-D."/>
            <person name="Choi I.-G."/>
        </authorList>
    </citation>
    <scope>NUCLEOTIDE SEQUENCE [LARGE SCALE GENOMIC DNA]</scope>
    <source>
        <strain evidence="4 5">KUS-F28377</strain>
    </source>
</reference>
<feature type="signal peptide" evidence="2">
    <location>
        <begin position="1"/>
        <end position="18"/>
    </location>
</feature>
<dbReference type="InParanoid" id="A0A1C7N589"/>
<name>A0A1C7N589_9FUNG</name>
<dbReference type="PANTHER" id="PTHR40633">
    <property type="entry name" value="MATRIX PROTEIN, PUTATIVE (AFU_ORTHOLOGUE AFUA_8G05410)-RELATED"/>
    <property type="match status" value="1"/>
</dbReference>